<keyword evidence="2" id="KW-1185">Reference proteome</keyword>
<evidence type="ECO:0000313" key="1">
    <source>
        <dbReference type="EMBL" id="CAB3754760.1"/>
    </source>
</evidence>
<dbReference type="EMBL" id="CADIKH010000009">
    <property type="protein sequence ID" value="CAB3754760.1"/>
    <property type="molecule type" value="Genomic_DNA"/>
</dbReference>
<evidence type="ECO:0008006" key="3">
    <source>
        <dbReference type="Google" id="ProtNLM"/>
    </source>
</evidence>
<organism evidence="1 2">
    <name type="scientific">Paraburkholderia humisilvae</name>
    <dbReference type="NCBI Taxonomy" id="627669"/>
    <lineage>
        <taxon>Bacteria</taxon>
        <taxon>Pseudomonadati</taxon>
        <taxon>Pseudomonadota</taxon>
        <taxon>Betaproteobacteria</taxon>
        <taxon>Burkholderiales</taxon>
        <taxon>Burkholderiaceae</taxon>
        <taxon>Paraburkholderia</taxon>
    </lineage>
</organism>
<dbReference type="AlphaFoldDB" id="A0A6J5DKF2"/>
<accession>A0A6J5DKF2</accession>
<dbReference type="InterPro" id="IPR009387">
    <property type="entry name" value="HigB-2"/>
</dbReference>
<sequence>MKKSTTRVFKTAWFSKKAKAAGISDADLCGAVGELNAGQGDHLGGNVWKKRLDKNTKRGIVVNRIGDFWVFVFLFAKSDRQNIDDRELRDFKKLARDYGKASDGKIDEMVKSKDLVEICNG</sequence>
<name>A0A6J5DKF2_9BURK</name>
<evidence type="ECO:0000313" key="2">
    <source>
        <dbReference type="Proteomes" id="UP000494363"/>
    </source>
</evidence>
<proteinExistence type="predicted"/>
<reference evidence="1 2" key="1">
    <citation type="submission" date="2020-04" db="EMBL/GenBank/DDBJ databases">
        <authorList>
            <person name="De Canck E."/>
        </authorList>
    </citation>
    <scope>NUCLEOTIDE SEQUENCE [LARGE SCALE GENOMIC DNA]</scope>
    <source>
        <strain evidence="1 2">LMG 29542</strain>
    </source>
</reference>
<dbReference type="RefSeq" id="WP_175226712.1">
    <property type="nucleotide sequence ID" value="NZ_CADIKH010000009.1"/>
</dbReference>
<dbReference type="PIRSF" id="PIRSF018634">
    <property type="entry name" value="UCP018634"/>
    <property type="match status" value="1"/>
</dbReference>
<gene>
    <name evidence="1" type="ORF">LMG29542_02447</name>
</gene>
<protein>
    <recommendedName>
        <fullName evidence="3">Toxin HigB-2</fullName>
    </recommendedName>
</protein>
<dbReference type="Proteomes" id="UP000494363">
    <property type="component" value="Unassembled WGS sequence"/>
</dbReference>
<dbReference type="Pfam" id="PF06296">
    <property type="entry name" value="RelE"/>
    <property type="match status" value="1"/>
</dbReference>